<feature type="transmembrane region" description="Helical" evidence="10">
    <location>
        <begin position="84"/>
        <end position="108"/>
    </location>
</feature>
<feature type="transmembrane region" description="Helical" evidence="10">
    <location>
        <begin position="120"/>
        <end position="140"/>
    </location>
</feature>
<keyword evidence="13" id="KW-1185">Reference proteome</keyword>
<evidence type="ECO:0000256" key="1">
    <source>
        <dbReference type="ARBA" id="ARBA00004141"/>
    </source>
</evidence>
<dbReference type="Gene3D" id="1.10.3370.10">
    <property type="entry name" value="SecY subunit domain"/>
    <property type="match status" value="1"/>
</dbReference>
<dbReference type="HAMAP" id="MF_01465">
    <property type="entry name" value="SecY"/>
    <property type="match status" value="1"/>
</dbReference>
<feature type="transmembrane region" description="Helical" evidence="10">
    <location>
        <begin position="21"/>
        <end position="40"/>
    </location>
</feature>
<keyword evidence="10" id="KW-1003">Cell membrane</keyword>
<feature type="transmembrane region" description="Helical" evidence="10">
    <location>
        <begin position="411"/>
        <end position="432"/>
    </location>
</feature>
<keyword evidence="5 10" id="KW-0653">Protein transport</keyword>
<proteinExistence type="inferred from homology"/>
<gene>
    <name evidence="10" type="primary">secY</name>
    <name evidence="12" type="ORF">Cflav_PD4397</name>
</gene>
<dbReference type="InterPro" id="IPR026593">
    <property type="entry name" value="SecY"/>
</dbReference>
<dbReference type="GO" id="GO:0006605">
    <property type="term" value="P:protein targeting"/>
    <property type="evidence" value="ECO:0007669"/>
    <property type="project" value="UniProtKB-UniRule"/>
</dbReference>
<evidence type="ECO:0000256" key="11">
    <source>
        <dbReference type="RuleBase" id="RU004349"/>
    </source>
</evidence>
<dbReference type="FunFam" id="1.10.3370.10:FF:000001">
    <property type="entry name" value="Preprotein translocase subunit SecY"/>
    <property type="match status" value="1"/>
</dbReference>
<dbReference type="AlphaFoldDB" id="B9XFL2"/>
<evidence type="ECO:0000256" key="9">
    <source>
        <dbReference type="ARBA" id="ARBA00039733"/>
    </source>
</evidence>
<keyword evidence="7 10" id="KW-0811">Translocation</keyword>
<keyword evidence="6 10" id="KW-1133">Transmembrane helix</keyword>
<comment type="function">
    <text evidence="10">The central subunit of the protein translocation channel SecYEG. Consists of two halves formed by TMs 1-5 and 6-10. These two domains form a lateral gate at the front which open onto the bilayer between TMs 2 and 7, and are clamped together by SecE at the back. The channel is closed by both a pore ring composed of hydrophobic SecY resides and a short helix (helix 2A) on the extracellular side of the membrane which forms a plug. The plug probably moves laterally to allow the channel to open. The ring and the pore may move independently.</text>
</comment>
<dbReference type="Pfam" id="PF00344">
    <property type="entry name" value="SecY"/>
    <property type="match status" value="1"/>
</dbReference>
<comment type="subunit">
    <text evidence="10">Component of the Sec protein translocase complex. Heterotrimer consisting of SecY, SecE and SecG subunits. The heterotrimers can form oligomers, although 1 heterotrimer is thought to be able to translocate proteins. Interacts with the ribosome. Interacts with SecDF, and other proteins may be involved. Interacts with SecA.</text>
</comment>
<evidence type="ECO:0000313" key="12">
    <source>
        <dbReference type="EMBL" id="EEF61376.1"/>
    </source>
</evidence>
<sequence>MFASIVNTFSNCFKIPELKSRILFTMLVLAICRLAAFIRIPGLDGAALSAYFQSLPQSGSSMLGMYSLFTGGALENCAVGALGIMPYISATIVLQLLTAVVPSLSKLAREENGRTQIIKYGRYLTVLLCVGQGLFMAIGWENPQSIFPGFKGSLILSENIWWYRIQTVLILTTGTMLLMWLGEQITERGIGNGISLIITIGIMARLPSAGRALIDMFWPSGGVEAKYHLLGTGTILVVLLVAVVAGVIAVTQAQRKIPVQYAQRAVGRKVYSGGTSFLPLRLNFAGVMPIIFAQAILMVPQKAFQFLGGSYPTLGFLKKISIALNEGAFWYLFLYTLMILFFSYFWTATQFNELQIADDLKKNGGYIPGVRPGQATTNFLHNAMSRITLAGAVFLTVIAVIPIILSRQMNIPFQVATFFGGTSMLILVGVLLDTMRQMESHLVMRNYDGFLKGGRGGRGGGPRLRGRF</sequence>
<dbReference type="InterPro" id="IPR002208">
    <property type="entry name" value="SecY/SEC61-alpha"/>
</dbReference>
<organism evidence="12 13">
    <name type="scientific">Pedosphaera parvula (strain Ellin514)</name>
    <dbReference type="NCBI Taxonomy" id="320771"/>
    <lineage>
        <taxon>Bacteria</taxon>
        <taxon>Pseudomonadati</taxon>
        <taxon>Verrucomicrobiota</taxon>
        <taxon>Pedosphaerae</taxon>
        <taxon>Pedosphaerales</taxon>
        <taxon>Pedosphaeraceae</taxon>
        <taxon>Pedosphaera</taxon>
    </lineage>
</organism>
<keyword evidence="4 10" id="KW-0812">Transmembrane</keyword>
<evidence type="ECO:0000256" key="10">
    <source>
        <dbReference type="HAMAP-Rule" id="MF_01465"/>
    </source>
</evidence>
<dbReference type="InterPro" id="IPR023201">
    <property type="entry name" value="SecY_dom_sf"/>
</dbReference>
<dbReference type="OrthoDB" id="9809248at2"/>
<keyword evidence="3 10" id="KW-0813">Transport</keyword>
<evidence type="ECO:0000256" key="2">
    <source>
        <dbReference type="ARBA" id="ARBA00005751"/>
    </source>
</evidence>
<name>B9XFL2_PEDPL</name>
<dbReference type="STRING" id="320771.Cflav_PD4397"/>
<dbReference type="GO" id="GO:0043952">
    <property type="term" value="P:protein transport by the Sec complex"/>
    <property type="evidence" value="ECO:0007669"/>
    <property type="project" value="UniProtKB-UniRule"/>
</dbReference>
<dbReference type="NCBIfam" id="TIGR00967">
    <property type="entry name" value="3a0501s007"/>
    <property type="match status" value="1"/>
</dbReference>
<dbReference type="RefSeq" id="WP_007414608.1">
    <property type="nucleotide sequence ID" value="NZ_ABOX02000010.1"/>
</dbReference>
<dbReference type="GO" id="GO:0065002">
    <property type="term" value="P:intracellular protein transmembrane transport"/>
    <property type="evidence" value="ECO:0007669"/>
    <property type="project" value="UniProtKB-UniRule"/>
</dbReference>
<feature type="transmembrane region" description="Helical" evidence="10">
    <location>
        <begin position="387"/>
        <end position="405"/>
    </location>
</feature>
<feature type="transmembrane region" description="Helical" evidence="10">
    <location>
        <begin position="278"/>
        <end position="299"/>
    </location>
</feature>
<accession>B9XFL2</accession>
<evidence type="ECO:0000256" key="7">
    <source>
        <dbReference type="ARBA" id="ARBA00023010"/>
    </source>
</evidence>
<evidence type="ECO:0000256" key="3">
    <source>
        <dbReference type="ARBA" id="ARBA00022448"/>
    </source>
</evidence>
<reference evidence="12 13" key="1">
    <citation type="journal article" date="2011" name="J. Bacteriol.">
        <title>Genome sequence of 'Pedosphaera parvula' Ellin514, an aerobic Verrucomicrobial isolate from pasture soil.</title>
        <authorList>
            <person name="Kant R."/>
            <person name="van Passel M.W."/>
            <person name="Sangwan P."/>
            <person name="Palva A."/>
            <person name="Lucas S."/>
            <person name="Copeland A."/>
            <person name="Lapidus A."/>
            <person name="Glavina Del Rio T."/>
            <person name="Dalin E."/>
            <person name="Tice H."/>
            <person name="Bruce D."/>
            <person name="Goodwin L."/>
            <person name="Pitluck S."/>
            <person name="Chertkov O."/>
            <person name="Larimer F.W."/>
            <person name="Land M.L."/>
            <person name="Hauser L."/>
            <person name="Brettin T.S."/>
            <person name="Detter J.C."/>
            <person name="Han S."/>
            <person name="de Vos W.M."/>
            <person name="Janssen P.H."/>
            <person name="Smidt H."/>
        </authorList>
    </citation>
    <scope>NUCLEOTIDE SEQUENCE [LARGE SCALE GENOMIC DNA]</scope>
    <source>
        <strain evidence="12 13">Ellin514</strain>
    </source>
</reference>
<feature type="transmembrane region" description="Helical" evidence="10">
    <location>
        <begin position="227"/>
        <end position="250"/>
    </location>
</feature>
<dbReference type="PROSITE" id="PS00756">
    <property type="entry name" value="SECY_2"/>
    <property type="match status" value="1"/>
</dbReference>
<keyword evidence="8 10" id="KW-0472">Membrane</keyword>
<dbReference type="SUPFAM" id="SSF103491">
    <property type="entry name" value="Preprotein translocase SecY subunit"/>
    <property type="match status" value="1"/>
</dbReference>
<evidence type="ECO:0000313" key="13">
    <source>
        <dbReference type="Proteomes" id="UP000003688"/>
    </source>
</evidence>
<evidence type="ECO:0000256" key="5">
    <source>
        <dbReference type="ARBA" id="ARBA00022927"/>
    </source>
</evidence>
<comment type="caution">
    <text evidence="12">The sequence shown here is derived from an EMBL/GenBank/DDBJ whole genome shotgun (WGS) entry which is preliminary data.</text>
</comment>
<protein>
    <recommendedName>
        <fullName evidence="9 10">Protein translocase subunit SecY</fullName>
    </recommendedName>
</protein>
<dbReference type="InterPro" id="IPR030659">
    <property type="entry name" value="SecY_CS"/>
</dbReference>
<dbReference type="Proteomes" id="UP000003688">
    <property type="component" value="Unassembled WGS sequence"/>
</dbReference>
<dbReference type="GO" id="GO:0005886">
    <property type="term" value="C:plasma membrane"/>
    <property type="evidence" value="ECO:0007669"/>
    <property type="project" value="UniProtKB-SubCell"/>
</dbReference>
<feature type="transmembrane region" description="Helical" evidence="10">
    <location>
        <begin position="189"/>
        <end position="207"/>
    </location>
</feature>
<dbReference type="PIRSF" id="PIRSF004557">
    <property type="entry name" value="SecY"/>
    <property type="match status" value="1"/>
</dbReference>
<evidence type="ECO:0000256" key="4">
    <source>
        <dbReference type="ARBA" id="ARBA00022692"/>
    </source>
</evidence>
<dbReference type="PRINTS" id="PR00303">
    <property type="entry name" value="SECYTRNLCASE"/>
</dbReference>
<feature type="transmembrane region" description="Helical" evidence="10">
    <location>
        <begin position="328"/>
        <end position="346"/>
    </location>
</feature>
<dbReference type="PANTHER" id="PTHR10906">
    <property type="entry name" value="SECY/SEC61-ALPHA FAMILY MEMBER"/>
    <property type="match status" value="1"/>
</dbReference>
<comment type="subcellular location">
    <subcellularLocation>
        <location evidence="10">Cell membrane</location>
        <topology evidence="10">Multi-pass membrane protein</topology>
    </subcellularLocation>
    <subcellularLocation>
        <location evidence="1">Membrane</location>
        <topology evidence="1">Multi-pass membrane protein</topology>
    </subcellularLocation>
</comment>
<evidence type="ECO:0000256" key="6">
    <source>
        <dbReference type="ARBA" id="ARBA00022989"/>
    </source>
</evidence>
<comment type="similarity">
    <text evidence="2 10 11">Belongs to the SecY/SEC61-alpha family.</text>
</comment>
<feature type="transmembrane region" description="Helical" evidence="10">
    <location>
        <begin position="160"/>
        <end position="182"/>
    </location>
</feature>
<dbReference type="EMBL" id="ABOX02000010">
    <property type="protein sequence ID" value="EEF61376.1"/>
    <property type="molecule type" value="Genomic_DNA"/>
</dbReference>
<evidence type="ECO:0000256" key="8">
    <source>
        <dbReference type="ARBA" id="ARBA00023136"/>
    </source>
</evidence>